<evidence type="ECO:0000313" key="2">
    <source>
        <dbReference type="EMBL" id="MEQ2519368.1"/>
    </source>
</evidence>
<keyword evidence="3" id="KW-1185">Reference proteome</keyword>
<dbReference type="RefSeq" id="WP_349214784.1">
    <property type="nucleotide sequence ID" value="NZ_JBBMFA010000051.1"/>
</dbReference>
<sequence>MSNKGDFGFYGKGLDGYVHYKQSVDRIAQSGGSSSPRHRGNADDTEKPGIYFLGKRLAWWQVSILLLFCGGALFFLLQSAV</sequence>
<dbReference type="EMBL" id="JBBMFA010000051">
    <property type="protein sequence ID" value="MEQ2519368.1"/>
    <property type="molecule type" value="Genomic_DNA"/>
</dbReference>
<dbReference type="Proteomes" id="UP001477672">
    <property type="component" value="Unassembled WGS sequence"/>
</dbReference>
<evidence type="ECO:0000256" key="1">
    <source>
        <dbReference type="SAM" id="Phobius"/>
    </source>
</evidence>
<feature type="transmembrane region" description="Helical" evidence="1">
    <location>
        <begin position="57"/>
        <end position="77"/>
    </location>
</feature>
<comment type="caution">
    <text evidence="2">The sequence shown here is derived from an EMBL/GenBank/DDBJ whole genome shotgun (WGS) entry which is preliminary data.</text>
</comment>
<keyword evidence="1" id="KW-0472">Membrane</keyword>
<keyword evidence="1" id="KW-1133">Transmembrane helix</keyword>
<proteinExistence type="predicted"/>
<organism evidence="2 3">
    <name type="scientific">Ruthenibacterium intestinale</name>
    <dbReference type="NCBI Taxonomy" id="3133163"/>
    <lineage>
        <taxon>Bacteria</taxon>
        <taxon>Bacillati</taxon>
        <taxon>Bacillota</taxon>
        <taxon>Clostridia</taxon>
        <taxon>Eubacteriales</taxon>
        <taxon>Oscillospiraceae</taxon>
        <taxon>Ruthenibacterium</taxon>
    </lineage>
</organism>
<evidence type="ECO:0000313" key="3">
    <source>
        <dbReference type="Proteomes" id="UP001477672"/>
    </source>
</evidence>
<name>A0ABV1GCD0_9FIRM</name>
<gene>
    <name evidence="2" type="ORF">WMO24_02785</name>
</gene>
<reference evidence="2 3" key="1">
    <citation type="submission" date="2024-03" db="EMBL/GenBank/DDBJ databases">
        <title>Human intestinal bacterial collection.</title>
        <authorList>
            <person name="Pauvert C."/>
            <person name="Hitch T.C.A."/>
            <person name="Clavel T."/>
        </authorList>
    </citation>
    <scope>NUCLEOTIDE SEQUENCE [LARGE SCALE GENOMIC DNA]</scope>
    <source>
        <strain evidence="2 3">CLA-JM-H11</strain>
    </source>
</reference>
<keyword evidence="1" id="KW-0812">Transmembrane</keyword>
<protein>
    <submittedName>
        <fullName evidence="2">Uncharacterized protein</fullName>
    </submittedName>
</protein>
<accession>A0ABV1GCD0</accession>